<keyword evidence="3" id="KW-1185">Reference proteome</keyword>
<evidence type="ECO:0000256" key="1">
    <source>
        <dbReference type="SAM" id="SignalP"/>
    </source>
</evidence>
<comment type="caution">
    <text evidence="2">The sequence shown here is derived from an EMBL/GenBank/DDBJ whole genome shotgun (WGS) entry which is preliminary data.</text>
</comment>
<evidence type="ECO:0000313" key="2">
    <source>
        <dbReference type="EMBL" id="OJJ27101.1"/>
    </source>
</evidence>
<evidence type="ECO:0000313" key="3">
    <source>
        <dbReference type="Proteomes" id="UP000183940"/>
    </source>
</evidence>
<protein>
    <submittedName>
        <fullName evidence="2">Uncharacterized protein</fullName>
    </submittedName>
</protein>
<sequence length="136" mass="15716">MNRKKLKQLSLGLLTFFSLGLGIMQSSRAAEVDRRSYCEYIPYDPKQAVTAMPCLFSTRSTFVVDRPGVTLRIVGITWYDGVHSRFIQDTSLDYMEDERGGRVYWTNTDFGAQFEMEAGVVNVYLDDERGNVYWER</sequence>
<feature type="signal peptide" evidence="1">
    <location>
        <begin position="1"/>
        <end position="29"/>
    </location>
</feature>
<feature type="chain" id="PRO_5012250950" evidence="1">
    <location>
        <begin position="30"/>
        <end position="136"/>
    </location>
</feature>
<accession>A0A1L9QWN2</accession>
<dbReference type="Proteomes" id="UP000183940">
    <property type="component" value="Unassembled WGS sequence"/>
</dbReference>
<dbReference type="EMBL" id="MLAW01000003">
    <property type="protein sequence ID" value="OJJ27101.1"/>
    <property type="molecule type" value="Genomic_DNA"/>
</dbReference>
<name>A0A1L9QWN2_9CYAN</name>
<dbReference type="STRING" id="1925591.BI308_03385"/>
<dbReference type="AlphaFoldDB" id="A0A1L9QWN2"/>
<organism evidence="2 3">
    <name type="scientific">Roseofilum reptotaenium AO1-A</name>
    <dbReference type="NCBI Taxonomy" id="1925591"/>
    <lineage>
        <taxon>Bacteria</taxon>
        <taxon>Bacillati</taxon>
        <taxon>Cyanobacteriota</taxon>
        <taxon>Cyanophyceae</taxon>
        <taxon>Desertifilales</taxon>
        <taxon>Desertifilaceae</taxon>
        <taxon>Roseofilum</taxon>
    </lineage>
</organism>
<gene>
    <name evidence="2" type="ORF">BI308_03385</name>
</gene>
<reference evidence="2" key="1">
    <citation type="submission" date="2016-10" db="EMBL/GenBank/DDBJ databases">
        <title>CRISPR-Cas defence system in Roseofilum reptotaenium: evidence of a bacteriophage-cyanobacterium arms race in the coral black band disease.</title>
        <authorList>
            <person name="Buerger P."/>
            <person name="Wood-Charlson E.M."/>
            <person name="Weynberg K.D."/>
            <person name="Willis B."/>
            <person name="Van Oppen M.J."/>
        </authorList>
    </citation>
    <scope>NUCLEOTIDE SEQUENCE [LARGE SCALE GENOMIC DNA]</scope>
    <source>
        <strain evidence="2">AO1-A</strain>
    </source>
</reference>
<keyword evidence="1" id="KW-0732">Signal</keyword>
<proteinExistence type="predicted"/>